<dbReference type="PANTHER" id="PTHR34107">
    <property type="entry name" value="SLL0198 PROTEIN-RELATED"/>
    <property type="match status" value="1"/>
</dbReference>
<name>A0AAE4FQ95_9CYAN</name>
<dbReference type="InterPro" id="IPR008538">
    <property type="entry name" value="Uma2"/>
</dbReference>
<dbReference type="InterPro" id="IPR012296">
    <property type="entry name" value="Nuclease_put_TT1808"/>
</dbReference>
<organism evidence="2 3">
    <name type="scientific">Pseudocalidococcus azoricus BACA0444</name>
    <dbReference type="NCBI Taxonomy" id="2918990"/>
    <lineage>
        <taxon>Bacteria</taxon>
        <taxon>Bacillati</taxon>
        <taxon>Cyanobacteriota</taxon>
        <taxon>Cyanophyceae</taxon>
        <taxon>Acaryochloridales</taxon>
        <taxon>Thermosynechococcaceae</taxon>
        <taxon>Pseudocalidococcus</taxon>
        <taxon>Pseudocalidococcus azoricus</taxon>
    </lineage>
</organism>
<keyword evidence="2" id="KW-0378">Hydrolase</keyword>
<keyword evidence="2" id="KW-0540">Nuclease</keyword>
<comment type="caution">
    <text evidence="2">The sequence shown here is derived from an EMBL/GenBank/DDBJ whole genome shotgun (WGS) entry which is preliminary data.</text>
</comment>
<dbReference type="AlphaFoldDB" id="A0AAE4FQ95"/>
<accession>A0AAE4FQ95</accession>
<feature type="domain" description="Putative restriction endonuclease" evidence="1">
    <location>
        <begin position="41"/>
        <end position="172"/>
    </location>
</feature>
<proteinExistence type="predicted"/>
<evidence type="ECO:0000259" key="1">
    <source>
        <dbReference type="Pfam" id="PF05685"/>
    </source>
</evidence>
<evidence type="ECO:0000313" key="2">
    <source>
        <dbReference type="EMBL" id="MDS3859674.1"/>
    </source>
</evidence>
<dbReference type="Gene3D" id="3.90.1570.10">
    <property type="entry name" value="tt1808, chain A"/>
    <property type="match status" value="1"/>
</dbReference>
<dbReference type="CDD" id="cd06260">
    <property type="entry name" value="DUF820-like"/>
    <property type="match status" value="1"/>
</dbReference>
<sequence length="207" mass="22681">MAATPALSTPAELELSSAPVVNPEVIPVYRPGQAVSLADFLAHPPDQCEWIDHIIEEKTGMTLNHAATQAKLAYLWQQYLFQEQLTGRVLVEALCRTQTQGRRPDVAFVTGELLGQIAGKVALDQSFPLIAEIASPDDPGEGLLAKAKEYLESGAQEVWIIFPENKIVLTAIMASETVHWQVFDRTNPIVTRAILPGLVVNLAELFQ</sequence>
<dbReference type="InterPro" id="IPR011335">
    <property type="entry name" value="Restrct_endonuc-II-like"/>
</dbReference>
<keyword evidence="3" id="KW-1185">Reference proteome</keyword>
<dbReference type="SUPFAM" id="SSF52980">
    <property type="entry name" value="Restriction endonuclease-like"/>
    <property type="match status" value="1"/>
</dbReference>
<reference evidence="3" key="1">
    <citation type="submission" date="2023-07" db="EMBL/GenBank/DDBJ databases">
        <authorList>
            <person name="Luz R."/>
            <person name="Cordeiro R."/>
            <person name="Fonseca A."/>
            <person name="Goncalves V."/>
        </authorList>
    </citation>
    <scope>NUCLEOTIDE SEQUENCE [LARGE SCALE GENOMIC DNA]</scope>
    <source>
        <strain evidence="3">BACA0444</strain>
    </source>
</reference>
<dbReference type="EMBL" id="JAVMIP010000002">
    <property type="protein sequence ID" value="MDS3859674.1"/>
    <property type="molecule type" value="Genomic_DNA"/>
</dbReference>
<dbReference type="RefSeq" id="WP_322876983.1">
    <property type="nucleotide sequence ID" value="NZ_JAVMIP010000002.1"/>
</dbReference>
<gene>
    <name evidence="2" type="ORF">RIF25_02520</name>
</gene>
<dbReference type="Pfam" id="PF05685">
    <property type="entry name" value="Uma2"/>
    <property type="match status" value="1"/>
</dbReference>
<dbReference type="GO" id="GO:0004519">
    <property type="term" value="F:endonuclease activity"/>
    <property type="evidence" value="ECO:0007669"/>
    <property type="project" value="UniProtKB-KW"/>
</dbReference>
<keyword evidence="2" id="KW-0255">Endonuclease</keyword>
<evidence type="ECO:0000313" key="3">
    <source>
        <dbReference type="Proteomes" id="UP001268256"/>
    </source>
</evidence>
<protein>
    <submittedName>
        <fullName evidence="2">Uma2 family endonuclease</fullName>
    </submittedName>
</protein>
<dbReference type="PANTHER" id="PTHR34107:SF4">
    <property type="entry name" value="SLL1222 PROTEIN"/>
    <property type="match status" value="1"/>
</dbReference>
<dbReference type="Proteomes" id="UP001268256">
    <property type="component" value="Unassembled WGS sequence"/>
</dbReference>